<feature type="transmembrane region" description="Helical" evidence="1">
    <location>
        <begin position="12"/>
        <end position="30"/>
    </location>
</feature>
<organism evidence="2 3">
    <name type="scientific">Evansella vedderi</name>
    <dbReference type="NCBI Taxonomy" id="38282"/>
    <lineage>
        <taxon>Bacteria</taxon>
        <taxon>Bacillati</taxon>
        <taxon>Bacillota</taxon>
        <taxon>Bacilli</taxon>
        <taxon>Bacillales</taxon>
        <taxon>Bacillaceae</taxon>
        <taxon>Evansella</taxon>
    </lineage>
</organism>
<dbReference type="Proteomes" id="UP001230005">
    <property type="component" value="Unassembled WGS sequence"/>
</dbReference>
<keyword evidence="1" id="KW-0472">Membrane</keyword>
<dbReference type="EMBL" id="JAUSUG010000007">
    <property type="protein sequence ID" value="MDQ0254719.1"/>
    <property type="molecule type" value="Genomic_DNA"/>
</dbReference>
<protein>
    <submittedName>
        <fullName evidence="2">Uncharacterized protein</fullName>
    </submittedName>
</protein>
<proteinExistence type="predicted"/>
<sequence length="40" mass="4595">MEVIEIFSANSVSGATFYVITLILAIYLNIKVYNKNNELW</sequence>
<keyword evidence="1" id="KW-0812">Transmembrane</keyword>
<evidence type="ECO:0000256" key="1">
    <source>
        <dbReference type="SAM" id="Phobius"/>
    </source>
</evidence>
<gene>
    <name evidence="2" type="ORF">J2S74_002098</name>
</gene>
<keyword evidence="1" id="KW-1133">Transmembrane helix</keyword>
<reference evidence="2 3" key="1">
    <citation type="submission" date="2023-07" db="EMBL/GenBank/DDBJ databases">
        <title>Genomic Encyclopedia of Type Strains, Phase IV (KMG-IV): sequencing the most valuable type-strain genomes for metagenomic binning, comparative biology and taxonomic classification.</title>
        <authorList>
            <person name="Goeker M."/>
        </authorList>
    </citation>
    <scope>NUCLEOTIDE SEQUENCE [LARGE SCALE GENOMIC DNA]</scope>
    <source>
        <strain evidence="2 3">DSM 9768</strain>
    </source>
</reference>
<comment type="caution">
    <text evidence="2">The sequence shown here is derived from an EMBL/GenBank/DDBJ whole genome shotgun (WGS) entry which is preliminary data.</text>
</comment>
<name>A0ABT9ZU34_9BACI</name>
<accession>A0ABT9ZU34</accession>
<keyword evidence="3" id="KW-1185">Reference proteome</keyword>
<evidence type="ECO:0000313" key="3">
    <source>
        <dbReference type="Proteomes" id="UP001230005"/>
    </source>
</evidence>
<evidence type="ECO:0000313" key="2">
    <source>
        <dbReference type="EMBL" id="MDQ0254719.1"/>
    </source>
</evidence>